<keyword evidence="2" id="KW-0732">Signal</keyword>
<organism evidence="3 4">
    <name type="scientific">Exocentrus adspersus</name>
    <dbReference type="NCBI Taxonomy" id="1586481"/>
    <lineage>
        <taxon>Eukaryota</taxon>
        <taxon>Metazoa</taxon>
        <taxon>Ecdysozoa</taxon>
        <taxon>Arthropoda</taxon>
        <taxon>Hexapoda</taxon>
        <taxon>Insecta</taxon>
        <taxon>Pterygota</taxon>
        <taxon>Neoptera</taxon>
        <taxon>Endopterygota</taxon>
        <taxon>Coleoptera</taxon>
        <taxon>Polyphaga</taxon>
        <taxon>Cucujiformia</taxon>
        <taxon>Chrysomeloidea</taxon>
        <taxon>Cerambycidae</taxon>
        <taxon>Lamiinae</taxon>
        <taxon>Acanthocinini</taxon>
        <taxon>Exocentrus</taxon>
    </lineage>
</organism>
<name>A0AAV8V8S4_9CUCU</name>
<feature type="compositionally biased region" description="Low complexity" evidence="1">
    <location>
        <begin position="23"/>
        <end position="38"/>
    </location>
</feature>
<evidence type="ECO:0000313" key="4">
    <source>
        <dbReference type="Proteomes" id="UP001159042"/>
    </source>
</evidence>
<proteinExistence type="predicted"/>
<protein>
    <submittedName>
        <fullName evidence="3">Uncharacterized protein</fullName>
    </submittedName>
</protein>
<accession>A0AAV8V8S4</accession>
<sequence length="127" mass="14148">MANFQIVFLVAIVSSVYTQISTDNPTTDLPETTTTPNPGRSFSIRSSNAPDPQYEWDAVQCLSEAYVHFPGSLDSVIVTFGQLYKLKYRQNWYVSAGCNSVYNPKSRITIVVNVNEGLDVTPICLFN</sequence>
<comment type="caution">
    <text evidence="3">The sequence shown here is derived from an EMBL/GenBank/DDBJ whole genome shotgun (WGS) entry which is preliminary data.</text>
</comment>
<reference evidence="3 4" key="1">
    <citation type="journal article" date="2023" name="Insect Mol. Biol.">
        <title>Genome sequencing provides insights into the evolution of gene families encoding plant cell wall-degrading enzymes in longhorned beetles.</title>
        <authorList>
            <person name="Shin N.R."/>
            <person name="Okamura Y."/>
            <person name="Kirsch R."/>
            <person name="Pauchet Y."/>
        </authorList>
    </citation>
    <scope>NUCLEOTIDE SEQUENCE [LARGE SCALE GENOMIC DNA]</scope>
    <source>
        <strain evidence="3">EAD_L_NR</strain>
    </source>
</reference>
<gene>
    <name evidence="3" type="ORF">NQ315_017044</name>
</gene>
<feature type="chain" id="PRO_5043529908" evidence="2">
    <location>
        <begin position="19"/>
        <end position="127"/>
    </location>
</feature>
<evidence type="ECO:0000256" key="2">
    <source>
        <dbReference type="SAM" id="SignalP"/>
    </source>
</evidence>
<dbReference type="AlphaFoldDB" id="A0AAV8V8S4"/>
<feature type="region of interest" description="Disordered" evidence="1">
    <location>
        <begin position="23"/>
        <end position="43"/>
    </location>
</feature>
<keyword evidence="4" id="KW-1185">Reference proteome</keyword>
<feature type="signal peptide" evidence="2">
    <location>
        <begin position="1"/>
        <end position="18"/>
    </location>
</feature>
<dbReference type="Proteomes" id="UP001159042">
    <property type="component" value="Unassembled WGS sequence"/>
</dbReference>
<evidence type="ECO:0000313" key="3">
    <source>
        <dbReference type="EMBL" id="KAJ8910446.1"/>
    </source>
</evidence>
<dbReference type="EMBL" id="JANEYG010000293">
    <property type="protein sequence ID" value="KAJ8910446.1"/>
    <property type="molecule type" value="Genomic_DNA"/>
</dbReference>
<evidence type="ECO:0000256" key="1">
    <source>
        <dbReference type="SAM" id="MobiDB-lite"/>
    </source>
</evidence>